<organism evidence="2 3">
    <name type="scientific">Streptomyces alanosinicus</name>
    <dbReference type="NCBI Taxonomy" id="68171"/>
    <lineage>
        <taxon>Bacteria</taxon>
        <taxon>Bacillati</taxon>
        <taxon>Actinomycetota</taxon>
        <taxon>Actinomycetes</taxon>
        <taxon>Kitasatosporales</taxon>
        <taxon>Streptomycetaceae</taxon>
        <taxon>Streptomyces</taxon>
    </lineage>
</organism>
<reference evidence="2" key="2">
    <citation type="submission" date="2020-09" db="EMBL/GenBank/DDBJ databases">
        <authorList>
            <person name="Sun Q."/>
            <person name="Ohkuma M."/>
        </authorList>
    </citation>
    <scope>NUCLEOTIDE SEQUENCE</scope>
    <source>
        <strain evidence="2">JCM 4714</strain>
    </source>
</reference>
<evidence type="ECO:0000313" key="3">
    <source>
        <dbReference type="Proteomes" id="UP000655443"/>
    </source>
</evidence>
<protein>
    <submittedName>
        <fullName evidence="2">Uncharacterized protein</fullName>
    </submittedName>
</protein>
<name>A0A918YJ91_9ACTN</name>
<keyword evidence="3" id="KW-1185">Reference proteome</keyword>
<sequence>MALYRLDSVIRAREPATLLCTTIRMVRSSKDGPPVVILGDQALTRTPLPCADGVAAPAACAVLSGTAARAMPVTAPSTDSKDPRRGRRPASVLPFAGNILDLSTLVVGRSQAKSPGMTD</sequence>
<proteinExistence type="predicted"/>
<dbReference type="AlphaFoldDB" id="A0A918YJ91"/>
<dbReference type="Proteomes" id="UP000655443">
    <property type="component" value="Unassembled WGS sequence"/>
</dbReference>
<accession>A0A918YJ91</accession>
<evidence type="ECO:0000313" key="2">
    <source>
        <dbReference type="EMBL" id="GHE04983.1"/>
    </source>
</evidence>
<feature type="region of interest" description="Disordered" evidence="1">
    <location>
        <begin position="71"/>
        <end position="92"/>
    </location>
</feature>
<evidence type="ECO:0000256" key="1">
    <source>
        <dbReference type="SAM" id="MobiDB-lite"/>
    </source>
</evidence>
<gene>
    <name evidence="2" type="ORF">GCM10010339_38780</name>
</gene>
<comment type="caution">
    <text evidence="2">The sequence shown here is derived from an EMBL/GenBank/DDBJ whole genome shotgun (WGS) entry which is preliminary data.</text>
</comment>
<reference evidence="2" key="1">
    <citation type="journal article" date="2014" name="Int. J. Syst. Evol. Microbiol.">
        <title>Complete genome sequence of Corynebacterium casei LMG S-19264T (=DSM 44701T), isolated from a smear-ripened cheese.</title>
        <authorList>
            <consortium name="US DOE Joint Genome Institute (JGI-PGF)"/>
            <person name="Walter F."/>
            <person name="Albersmeier A."/>
            <person name="Kalinowski J."/>
            <person name="Ruckert C."/>
        </authorList>
    </citation>
    <scope>NUCLEOTIDE SEQUENCE</scope>
    <source>
        <strain evidence="2">JCM 4714</strain>
    </source>
</reference>
<dbReference type="EMBL" id="BMVG01000008">
    <property type="protein sequence ID" value="GHE04983.1"/>
    <property type="molecule type" value="Genomic_DNA"/>
</dbReference>